<reference evidence="4 5" key="1">
    <citation type="journal article" date="2012" name="J. Bacteriol.">
        <title>Draft Genome Sequence of Mesorhizobium alhagi CCNWXJ12-2T, a Novel Salt-Resistant Species Isolated from the Desert of Northwestern China.</title>
        <authorList>
            <person name="Zhou M."/>
            <person name="Chen W."/>
            <person name="Chen H."/>
            <person name="Wei G."/>
        </authorList>
    </citation>
    <scope>NUCLEOTIDE SEQUENCE [LARGE SCALE GENOMIC DNA]</scope>
    <source>
        <strain evidence="4 5">CCNWXJ12-2</strain>
    </source>
</reference>
<dbReference type="CDD" id="cd04301">
    <property type="entry name" value="NAT_SF"/>
    <property type="match status" value="1"/>
</dbReference>
<dbReference type="InterPro" id="IPR050832">
    <property type="entry name" value="Bact_Acetyltransf"/>
</dbReference>
<evidence type="ECO:0000313" key="4">
    <source>
        <dbReference type="EMBL" id="EHK58942.1"/>
    </source>
</evidence>
<evidence type="ECO:0000256" key="1">
    <source>
        <dbReference type="ARBA" id="ARBA00022679"/>
    </source>
</evidence>
<sequence length="188" mass="19828">MTAIRAAQAADIPAIRSMQERSMRVLGGKHYAPDNIAAFVEQFGTMDFAVVGEGHFLVATDQHGHLLGSGGWSRLAPGYQRGSGAASPPRDIATVRGVFVDPAAARNGIGAAIMRHAEADAAKHGISMLRLTATLSGVALYQALGYRETARRAIELGENLSFGCVDMEKPLEKRAASQPGGELLISQS</sequence>
<dbReference type="GO" id="GO:0016747">
    <property type="term" value="F:acyltransferase activity, transferring groups other than amino-acyl groups"/>
    <property type="evidence" value="ECO:0007669"/>
    <property type="project" value="InterPro"/>
</dbReference>
<accession>H0HK02</accession>
<gene>
    <name evidence="4" type="ORF">MAXJ12_02286</name>
</gene>
<dbReference type="Gene3D" id="3.40.630.30">
    <property type="match status" value="1"/>
</dbReference>
<dbReference type="PANTHER" id="PTHR43877">
    <property type="entry name" value="AMINOALKYLPHOSPHONATE N-ACETYLTRANSFERASE-RELATED-RELATED"/>
    <property type="match status" value="1"/>
</dbReference>
<organism evidence="4 5">
    <name type="scientific">Mesorhizobium alhagi CCNWXJ12-2</name>
    <dbReference type="NCBI Taxonomy" id="1107882"/>
    <lineage>
        <taxon>Bacteria</taxon>
        <taxon>Pseudomonadati</taxon>
        <taxon>Pseudomonadota</taxon>
        <taxon>Alphaproteobacteria</taxon>
        <taxon>Hyphomicrobiales</taxon>
        <taxon>Phyllobacteriaceae</taxon>
        <taxon>Allomesorhizobium</taxon>
    </lineage>
</organism>
<dbReference type="EMBL" id="AHAM01000023">
    <property type="protein sequence ID" value="EHK58942.1"/>
    <property type="molecule type" value="Genomic_DNA"/>
</dbReference>
<proteinExistence type="predicted"/>
<dbReference type="Pfam" id="PF13508">
    <property type="entry name" value="Acetyltransf_7"/>
    <property type="match status" value="1"/>
</dbReference>
<evidence type="ECO:0000259" key="3">
    <source>
        <dbReference type="PROSITE" id="PS51186"/>
    </source>
</evidence>
<dbReference type="PANTHER" id="PTHR43877:SF2">
    <property type="entry name" value="AMINOALKYLPHOSPHONATE N-ACETYLTRANSFERASE-RELATED"/>
    <property type="match status" value="1"/>
</dbReference>
<dbReference type="PATRIC" id="fig|1107882.3.peg.454"/>
<evidence type="ECO:0000313" key="5">
    <source>
        <dbReference type="Proteomes" id="UP000003250"/>
    </source>
</evidence>
<dbReference type="SUPFAM" id="SSF55729">
    <property type="entry name" value="Acyl-CoA N-acyltransferases (Nat)"/>
    <property type="match status" value="1"/>
</dbReference>
<dbReference type="Proteomes" id="UP000003250">
    <property type="component" value="Unassembled WGS sequence"/>
</dbReference>
<name>H0HK02_9HYPH</name>
<evidence type="ECO:0000256" key="2">
    <source>
        <dbReference type="ARBA" id="ARBA00023315"/>
    </source>
</evidence>
<dbReference type="PROSITE" id="PS51186">
    <property type="entry name" value="GNAT"/>
    <property type="match status" value="1"/>
</dbReference>
<keyword evidence="2" id="KW-0012">Acyltransferase</keyword>
<dbReference type="AlphaFoldDB" id="H0HK02"/>
<keyword evidence="1 4" id="KW-0808">Transferase</keyword>
<dbReference type="InterPro" id="IPR016181">
    <property type="entry name" value="Acyl_CoA_acyltransferase"/>
</dbReference>
<keyword evidence="5" id="KW-1185">Reference proteome</keyword>
<protein>
    <submittedName>
        <fullName evidence="4">GNAT family acetyltransferase</fullName>
    </submittedName>
</protein>
<dbReference type="InterPro" id="IPR000182">
    <property type="entry name" value="GNAT_dom"/>
</dbReference>
<feature type="domain" description="N-acetyltransferase" evidence="3">
    <location>
        <begin position="2"/>
        <end position="172"/>
    </location>
</feature>